<feature type="signal peptide" evidence="2">
    <location>
        <begin position="1"/>
        <end position="21"/>
    </location>
</feature>
<dbReference type="OrthoDB" id="5396420at2"/>
<sequence>MKKVFLVTVLTMLVGSQPLLAADVGFDMNINIGNGGGRTVVAAPPPQQIVIDEPPEFIVPSTLGFYVAVGVPYDLFYVSNSYYLYRGNTWYRGSRYNGPWVATSHSRLPPGLRRHKYQRIRSIRDEEYRRYREDEGHYRGKHFRPGREAKEHRKEEHERMKEERKWEKEDRKREKEDRKHGRHNRDDD</sequence>
<dbReference type="HOGENOM" id="CLU_067281_1_0_7"/>
<evidence type="ECO:0000313" key="3">
    <source>
        <dbReference type="EMBL" id="ABQ26674.1"/>
    </source>
</evidence>
<keyword evidence="2" id="KW-0732">Signal</keyword>
<keyword evidence="4" id="KW-1185">Reference proteome</keyword>
<dbReference type="AlphaFoldDB" id="A5G4F6"/>
<dbReference type="InterPro" id="IPR024447">
    <property type="entry name" value="YXWGXW_rpt"/>
</dbReference>
<dbReference type="KEGG" id="gur:Gura_2496"/>
<reference evidence="3 4" key="1">
    <citation type="submission" date="2007-05" db="EMBL/GenBank/DDBJ databases">
        <title>Complete sequence of Geobacter uraniireducens Rf4.</title>
        <authorList>
            <consortium name="US DOE Joint Genome Institute"/>
            <person name="Copeland A."/>
            <person name="Lucas S."/>
            <person name="Lapidus A."/>
            <person name="Barry K."/>
            <person name="Detter J.C."/>
            <person name="Glavina del Rio T."/>
            <person name="Hammon N."/>
            <person name="Israni S."/>
            <person name="Dalin E."/>
            <person name="Tice H."/>
            <person name="Pitluck S."/>
            <person name="Chertkov O."/>
            <person name="Brettin T."/>
            <person name="Bruce D."/>
            <person name="Han C."/>
            <person name="Schmutz J."/>
            <person name="Larimer F."/>
            <person name="Land M."/>
            <person name="Hauser L."/>
            <person name="Kyrpides N."/>
            <person name="Mikhailova N."/>
            <person name="Shelobolina E."/>
            <person name="Aklujkar M."/>
            <person name="Lovley D."/>
            <person name="Richardson P."/>
        </authorList>
    </citation>
    <scope>NUCLEOTIDE SEQUENCE [LARGE SCALE GENOMIC DNA]</scope>
    <source>
        <strain evidence="3 4">Rf4</strain>
    </source>
</reference>
<dbReference type="Proteomes" id="UP000006695">
    <property type="component" value="Chromosome"/>
</dbReference>
<evidence type="ECO:0000256" key="2">
    <source>
        <dbReference type="SAM" id="SignalP"/>
    </source>
</evidence>
<proteinExistence type="predicted"/>
<dbReference type="RefSeq" id="WP_011939361.1">
    <property type="nucleotide sequence ID" value="NC_009483.1"/>
</dbReference>
<feature type="compositionally biased region" description="Basic and acidic residues" evidence="1">
    <location>
        <begin position="145"/>
        <end position="188"/>
    </location>
</feature>
<feature type="chain" id="PRO_5002681986" evidence="2">
    <location>
        <begin position="22"/>
        <end position="188"/>
    </location>
</feature>
<gene>
    <name evidence="3" type="ordered locus">Gura_2496</name>
</gene>
<dbReference type="Pfam" id="PF12779">
    <property type="entry name" value="WXXGXW"/>
    <property type="match status" value="1"/>
</dbReference>
<dbReference type="EMBL" id="CP000698">
    <property type="protein sequence ID" value="ABQ26674.1"/>
    <property type="molecule type" value="Genomic_DNA"/>
</dbReference>
<organism evidence="3 4">
    <name type="scientific">Geotalea uraniireducens (strain Rf4)</name>
    <name type="common">Geobacter uraniireducens</name>
    <dbReference type="NCBI Taxonomy" id="351605"/>
    <lineage>
        <taxon>Bacteria</taxon>
        <taxon>Pseudomonadati</taxon>
        <taxon>Thermodesulfobacteriota</taxon>
        <taxon>Desulfuromonadia</taxon>
        <taxon>Geobacterales</taxon>
        <taxon>Geobacteraceae</taxon>
        <taxon>Geotalea</taxon>
    </lineage>
</organism>
<evidence type="ECO:0000313" key="4">
    <source>
        <dbReference type="Proteomes" id="UP000006695"/>
    </source>
</evidence>
<name>A5G4F6_GEOUR</name>
<protein>
    <submittedName>
        <fullName evidence="3">Uncharacterized protein</fullName>
    </submittedName>
</protein>
<accession>A5G4F6</accession>
<evidence type="ECO:0000256" key="1">
    <source>
        <dbReference type="SAM" id="MobiDB-lite"/>
    </source>
</evidence>
<feature type="region of interest" description="Disordered" evidence="1">
    <location>
        <begin position="138"/>
        <end position="188"/>
    </location>
</feature>